<evidence type="ECO:0000256" key="2">
    <source>
        <dbReference type="ARBA" id="ARBA00009261"/>
    </source>
</evidence>
<feature type="transmembrane region" description="Helical" evidence="9">
    <location>
        <begin position="303"/>
        <end position="327"/>
    </location>
</feature>
<evidence type="ECO:0000256" key="7">
    <source>
        <dbReference type="ARBA" id="ARBA00022989"/>
    </source>
</evidence>
<organism evidence="10 12">
    <name type="scientific">Testudinibacter aquarius</name>
    <dbReference type="NCBI Taxonomy" id="1524974"/>
    <lineage>
        <taxon>Bacteria</taxon>
        <taxon>Pseudomonadati</taxon>
        <taxon>Pseudomonadota</taxon>
        <taxon>Gammaproteobacteria</taxon>
        <taxon>Pasteurellales</taxon>
        <taxon>Pasteurellaceae</taxon>
        <taxon>Testudinibacter</taxon>
    </lineage>
</organism>
<dbReference type="AlphaFoldDB" id="A0A4R3YDM6"/>
<feature type="transmembrane region" description="Helical" evidence="9">
    <location>
        <begin position="212"/>
        <end position="233"/>
    </location>
</feature>
<dbReference type="FunFam" id="1.20.1740.10:FF:000004">
    <property type="entry name" value="Sodium:alanine symporter family protein"/>
    <property type="match status" value="1"/>
</dbReference>
<evidence type="ECO:0000256" key="6">
    <source>
        <dbReference type="ARBA" id="ARBA00022847"/>
    </source>
</evidence>
<comment type="similarity">
    <text evidence="2 9">Belongs to the alanine or glycine:cation symporter (AGCS) (TC 2.A.25) family.</text>
</comment>
<feature type="transmembrane region" description="Helical" evidence="9">
    <location>
        <begin position="239"/>
        <end position="263"/>
    </location>
</feature>
<evidence type="ECO:0000256" key="5">
    <source>
        <dbReference type="ARBA" id="ARBA00022692"/>
    </source>
</evidence>
<dbReference type="EMBL" id="SMCP01000001">
    <property type="protein sequence ID" value="TCV89942.1"/>
    <property type="molecule type" value="Genomic_DNA"/>
</dbReference>
<feature type="transmembrane region" description="Helical" evidence="9">
    <location>
        <begin position="347"/>
        <end position="369"/>
    </location>
</feature>
<keyword evidence="13" id="KW-1185">Reference proteome</keyword>
<evidence type="ECO:0000313" key="11">
    <source>
        <dbReference type="EMBL" id="TNG88414.1"/>
    </source>
</evidence>
<dbReference type="PANTHER" id="PTHR30330">
    <property type="entry name" value="AGSS FAMILY TRANSPORTER, SODIUM-ALANINE"/>
    <property type="match status" value="1"/>
</dbReference>
<protein>
    <submittedName>
        <fullName evidence="10">AGCS family alanine or glycine:cation symporter</fullName>
    </submittedName>
    <submittedName>
        <fullName evidence="11">Alanine:cation symporter family protein</fullName>
    </submittedName>
</protein>
<feature type="transmembrane region" description="Helical" evidence="9">
    <location>
        <begin position="184"/>
        <end position="203"/>
    </location>
</feature>
<keyword evidence="4" id="KW-1003">Cell membrane</keyword>
<dbReference type="PRINTS" id="PR00175">
    <property type="entry name" value="NAALASMPORT"/>
</dbReference>
<comment type="subcellular location">
    <subcellularLocation>
        <location evidence="9">Cell inner membrane</location>
        <topology evidence="9">Multi-pass membrane protein</topology>
    </subcellularLocation>
    <subcellularLocation>
        <location evidence="1">Cell membrane</location>
        <topology evidence="1">Multi-pass membrane protein</topology>
    </subcellularLocation>
</comment>
<keyword evidence="3 9" id="KW-0813">Transport</keyword>
<evidence type="ECO:0000313" key="12">
    <source>
        <dbReference type="Proteomes" id="UP000294619"/>
    </source>
</evidence>
<feature type="transmembrane region" description="Helical" evidence="9">
    <location>
        <begin position="389"/>
        <end position="414"/>
    </location>
</feature>
<reference evidence="11 13" key="2">
    <citation type="submission" date="2019-05" db="EMBL/GenBank/DDBJ databases">
        <title>Pasteurellaceae isolates from reptiles.</title>
        <authorList>
            <person name="Bojesen A.M."/>
            <person name="Lund E."/>
        </authorList>
    </citation>
    <scope>NUCLEOTIDE SEQUENCE [LARGE SCALE GENOMIC DNA]</scope>
    <source>
        <strain evidence="11 13">ELNT2x</strain>
    </source>
</reference>
<keyword evidence="5 9" id="KW-0812">Transmembrane</keyword>
<evidence type="ECO:0000256" key="3">
    <source>
        <dbReference type="ARBA" id="ARBA00022448"/>
    </source>
</evidence>
<gene>
    <name evidence="10" type="ORF">EDC16_101252</name>
    <name evidence="11" type="ORF">FHQ21_11305</name>
</gene>
<dbReference type="NCBIfam" id="TIGR00835">
    <property type="entry name" value="agcS"/>
    <property type="match status" value="1"/>
</dbReference>
<feature type="transmembrane region" description="Helical" evidence="9">
    <location>
        <begin position="16"/>
        <end position="38"/>
    </location>
</feature>
<dbReference type="RefSeq" id="WP_132964587.1">
    <property type="nucleotide sequence ID" value="NZ_LEKL01000008.1"/>
</dbReference>
<accession>A0A4R3YDM6</accession>
<dbReference type="Proteomes" id="UP000305526">
    <property type="component" value="Unassembled WGS sequence"/>
</dbReference>
<dbReference type="GO" id="GO:0005283">
    <property type="term" value="F:amino acid:sodium symporter activity"/>
    <property type="evidence" value="ECO:0007669"/>
    <property type="project" value="InterPro"/>
</dbReference>
<feature type="transmembrane region" description="Helical" evidence="9">
    <location>
        <begin position="145"/>
        <end position="164"/>
    </location>
</feature>
<proteinExistence type="inferred from homology"/>
<dbReference type="Pfam" id="PF01235">
    <property type="entry name" value="Na_Ala_symp"/>
    <property type="match status" value="1"/>
</dbReference>
<reference evidence="10 12" key="1">
    <citation type="submission" date="2019-03" db="EMBL/GenBank/DDBJ databases">
        <title>Genomic Encyclopedia of Type Strains, Phase IV (KMG-IV): sequencing the most valuable type-strain genomes for metagenomic binning, comparative biology and taxonomic classification.</title>
        <authorList>
            <person name="Goeker M."/>
        </authorList>
    </citation>
    <scope>NUCLEOTIDE SEQUENCE [LARGE SCALE GENOMIC DNA]</scope>
    <source>
        <strain evidence="10 12">DSM 28140</strain>
    </source>
</reference>
<name>A0A4R3YDM6_9PAST</name>
<feature type="transmembrane region" description="Helical" evidence="9">
    <location>
        <begin position="67"/>
        <end position="91"/>
    </location>
</feature>
<dbReference type="InterPro" id="IPR001463">
    <property type="entry name" value="Na/Ala_symport"/>
</dbReference>
<keyword evidence="7 9" id="KW-1133">Transmembrane helix</keyword>
<dbReference type="PROSITE" id="PS00873">
    <property type="entry name" value="NA_ALANINE_SYMP"/>
    <property type="match status" value="1"/>
</dbReference>
<feature type="transmembrane region" description="Helical" evidence="9">
    <location>
        <begin position="97"/>
        <end position="120"/>
    </location>
</feature>
<sequence length="476" mass="51623">MEYIQAFFDLIGNLTWGWALIPMLIIFGLLFSIISGWAQFRYFGRMFKSLRQDKTNANSTSITGRQALLVSIGGRVGGGNIAGVAVAISLGGPGAVFWMWVVALIGMVTSIVECTLAQLYKHKTHDGHFRGGSARFIVHGLGEKYRWMAIVYSICLIVSFSIGFNAFQGNTVAGAMLDSLGIERIYTGILLALLGGLIIFGGIKRISQASDVIIPVMALLYMAMAIIVIVMNITELPAVITTIVKSAFGLDSVVGGGMGVAIAQGMRRGLFSNEAGLGSAPNVAATADVKHPVTQGIAQSLSVFIDTIIICSCTAFIILLGDVYVPGAEIDGVVLTQQSLVHHLGNWSQYLLTFSILLFSFSSVIYNYYLGENAMSFLFYGKKEKLPILLLRLAVIVILFLGATAPGATAVFFFSDPLMGVLALFNLLALIMLFPQVMRLLTDYRNQLKQGIEDPVFNPDQFPELDIDRNAWKGQK</sequence>
<dbReference type="Gene3D" id="1.20.1740.10">
    <property type="entry name" value="Amino acid/polyamine transporter I"/>
    <property type="match status" value="1"/>
</dbReference>
<dbReference type="GO" id="GO:0005886">
    <property type="term" value="C:plasma membrane"/>
    <property type="evidence" value="ECO:0007669"/>
    <property type="project" value="UniProtKB-SubCell"/>
</dbReference>
<evidence type="ECO:0000256" key="8">
    <source>
        <dbReference type="ARBA" id="ARBA00023136"/>
    </source>
</evidence>
<comment type="caution">
    <text evidence="10">The sequence shown here is derived from an EMBL/GenBank/DDBJ whole genome shotgun (WGS) entry which is preliminary data.</text>
</comment>
<keyword evidence="8 9" id="KW-0472">Membrane</keyword>
<keyword evidence="9" id="KW-0997">Cell inner membrane</keyword>
<evidence type="ECO:0000256" key="1">
    <source>
        <dbReference type="ARBA" id="ARBA00004651"/>
    </source>
</evidence>
<keyword evidence="6 9" id="KW-0769">Symport</keyword>
<evidence type="ECO:0000313" key="13">
    <source>
        <dbReference type="Proteomes" id="UP000305526"/>
    </source>
</evidence>
<dbReference type="Proteomes" id="UP000294619">
    <property type="component" value="Unassembled WGS sequence"/>
</dbReference>
<evidence type="ECO:0000256" key="9">
    <source>
        <dbReference type="RuleBase" id="RU363064"/>
    </source>
</evidence>
<dbReference type="EMBL" id="VDGV01000120">
    <property type="protein sequence ID" value="TNG88414.1"/>
    <property type="molecule type" value="Genomic_DNA"/>
</dbReference>
<evidence type="ECO:0000256" key="4">
    <source>
        <dbReference type="ARBA" id="ARBA00022475"/>
    </source>
</evidence>
<dbReference type="PANTHER" id="PTHR30330:SF1">
    <property type="entry name" value="AMINO-ACID CARRIER PROTEIN ALST"/>
    <property type="match status" value="1"/>
</dbReference>
<evidence type="ECO:0000313" key="10">
    <source>
        <dbReference type="EMBL" id="TCV89942.1"/>
    </source>
</evidence>
<feature type="transmembrane region" description="Helical" evidence="9">
    <location>
        <begin position="420"/>
        <end position="441"/>
    </location>
</feature>